<accession>A0A062V7Z4</accession>
<dbReference type="OrthoDB" id="213145at2157"/>
<dbReference type="PATRIC" id="fig|1392998.3.peg.2202"/>
<organism evidence="2 3">
    <name type="scientific">Candidatus Methanoperedens nitratireducens</name>
    <dbReference type="NCBI Taxonomy" id="1392998"/>
    <lineage>
        <taxon>Archaea</taxon>
        <taxon>Methanobacteriati</taxon>
        <taxon>Methanobacteriota</taxon>
        <taxon>Stenosarchaea group</taxon>
        <taxon>Methanomicrobia</taxon>
        <taxon>Methanosarcinales</taxon>
        <taxon>ANME-2 cluster</taxon>
        <taxon>Candidatus Methanoperedentaceae</taxon>
        <taxon>Candidatus Methanoperedens</taxon>
    </lineage>
</organism>
<dbReference type="Pfam" id="PF13460">
    <property type="entry name" value="NAD_binding_10"/>
    <property type="match status" value="1"/>
</dbReference>
<dbReference type="InterPro" id="IPR051207">
    <property type="entry name" value="ComplexI_NDUFA9_subunit"/>
</dbReference>
<evidence type="ECO:0000313" key="2">
    <source>
        <dbReference type="EMBL" id="KCZ71475.1"/>
    </source>
</evidence>
<dbReference type="PANTHER" id="PTHR12126">
    <property type="entry name" value="NADH-UBIQUINONE OXIDOREDUCTASE 39 KDA SUBUNIT-RELATED"/>
    <property type="match status" value="1"/>
</dbReference>
<name>A0A062V7Z4_9EURY</name>
<dbReference type="PANTHER" id="PTHR12126:SF11">
    <property type="entry name" value="NADH DEHYDROGENASE [UBIQUINONE] 1 ALPHA SUBCOMPLEX SUBUNIT 9, MITOCHONDRIAL"/>
    <property type="match status" value="1"/>
</dbReference>
<dbReference type="InterPro" id="IPR036291">
    <property type="entry name" value="NAD(P)-bd_dom_sf"/>
</dbReference>
<dbReference type="RefSeq" id="WP_048091440.1">
    <property type="nucleotide sequence ID" value="NZ_JMIY01000005.1"/>
</dbReference>
<dbReference type="EC" id="1.6.99.3" evidence="2"/>
<sequence length="313" mass="35129">MSNNETHVVTGAFGYSGKYIARRLLDAGYQVRTITNSPARVNPFGDRVKACPYNFDDPEKLIESLHGASVLYNTYWVRFNHSDFTHSFAVDNTLRLFDAAKRAGIKRIVHISITNPSEDSHLEYFSGKAQLERALIESGLTYTILRPTVLFGKEDILINNIAWFLRRFPVFGVFGDGNYRLQPIYVDDLARLAVEQGQRTENCIIDATGPETFTYRGLVEEIGNIIGKSRPIVSVSPAACYFVGALIGKIVGDVTITRDEIEGLMADLLCTDSPPAGETKLTEWIRENSTGLGMRYTSELARRKNRTEPYDRL</sequence>
<comment type="caution">
    <text evidence="2">The sequence shown here is derived from an EMBL/GenBank/DDBJ whole genome shotgun (WGS) entry which is preliminary data.</text>
</comment>
<dbReference type="InterPro" id="IPR016040">
    <property type="entry name" value="NAD(P)-bd_dom"/>
</dbReference>
<dbReference type="AlphaFoldDB" id="A0A062V7Z4"/>
<reference evidence="2 3" key="1">
    <citation type="journal article" date="2013" name="Nature">
        <title>Anaerobic oxidation of methane coupled to nitrate reduction in a novel archaeal lineage.</title>
        <authorList>
            <person name="Haroon M.F."/>
            <person name="Hu S."/>
            <person name="Shi Y."/>
            <person name="Imelfort M."/>
            <person name="Keller J."/>
            <person name="Hugenholtz P."/>
            <person name="Yuan Z."/>
            <person name="Tyson G.W."/>
        </authorList>
    </citation>
    <scope>NUCLEOTIDE SEQUENCE [LARGE SCALE GENOMIC DNA]</scope>
    <source>
        <strain evidence="2 3">ANME-2d</strain>
    </source>
</reference>
<dbReference type="EMBL" id="JMIY01000005">
    <property type="protein sequence ID" value="KCZ71475.1"/>
    <property type="molecule type" value="Genomic_DNA"/>
</dbReference>
<gene>
    <name evidence="2" type="ORF">ANME2D_02205</name>
</gene>
<feature type="domain" description="NAD(P)-binding" evidence="1">
    <location>
        <begin position="11"/>
        <end position="150"/>
    </location>
</feature>
<keyword evidence="2" id="KW-0560">Oxidoreductase</keyword>
<proteinExistence type="predicted"/>
<dbReference type="Proteomes" id="UP000027153">
    <property type="component" value="Unassembled WGS sequence"/>
</dbReference>
<dbReference type="GO" id="GO:0016491">
    <property type="term" value="F:oxidoreductase activity"/>
    <property type="evidence" value="ECO:0007669"/>
    <property type="project" value="UniProtKB-KW"/>
</dbReference>
<dbReference type="SUPFAM" id="SSF51735">
    <property type="entry name" value="NAD(P)-binding Rossmann-fold domains"/>
    <property type="match status" value="1"/>
</dbReference>
<evidence type="ECO:0000313" key="3">
    <source>
        <dbReference type="Proteomes" id="UP000027153"/>
    </source>
</evidence>
<dbReference type="GO" id="GO:0044877">
    <property type="term" value="F:protein-containing complex binding"/>
    <property type="evidence" value="ECO:0007669"/>
    <property type="project" value="TreeGrafter"/>
</dbReference>
<evidence type="ECO:0000259" key="1">
    <source>
        <dbReference type="Pfam" id="PF13460"/>
    </source>
</evidence>
<keyword evidence="3" id="KW-1185">Reference proteome</keyword>
<protein>
    <submittedName>
        <fullName evidence="2">Nucleoside-diphosphate-sugar epimerase</fullName>
        <ecNumber evidence="2">1.6.99.3</ecNumber>
    </submittedName>
</protein>
<dbReference type="Gene3D" id="3.40.50.720">
    <property type="entry name" value="NAD(P)-binding Rossmann-like Domain"/>
    <property type="match status" value="1"/>
</dbReference>